<evidence type="ECO:0000313" key="2">
    <source>
        <dbReference type="Proteomes" id="UP000606935"/>
    </source>
</evidence>
<proteinExistence type="predicted"/>
<evidence type="ECO:0000313" key="1">
    <source>
        <dbReference type="EMBL" id="GGO73449.1"/>
    </source>
</evidence>
<gene>
    <name evidence="1" type="ORF">GCM10010982_33960</name>
</gene>
<dbReference type="Proteomes" id="UP000606935">
    <property type="component" value="Unassembled WGS sequence"/>
</dbReference>
<organism evidence="1 2">
    <name type="scientific">Bowmanella pacifica</name>
    <dbReference type="NCBI Taxonomy" id="502051"/>
    <lineage>
        <taxon>Bacteria</taxon>
        <taxon>Pseudomonadati</taxon>
        <taxon>Pseudomonadota</taxon>
        <taxon>Gammaproteobacteria</taxon>
        <taxon>Alteromonadales</taxon>
        <taxon>Alteromonadaceae</taxon>
        <taxon>Bowmanella</taxon>
    </lineage>
</organism>
<reference evidence="1" key="1">
    <citation type="journal article" date="2014" name="Int. J. Syst. Evol. Microbiol.">
        <title>Complete genome sequence of Corynebacterium casei LMG S-19264T (=DSM 44701T), isolated from a smear-ripened cheese.</title>
        <authorList>
            <consortium name="US DOE Joint Genome Institute (JGI-PGF)"/>
            <person name="Walter F."/>
            <person name="Albersmeier A."/>
            <person name="Kalinowski J."/>
            <person name="Ruckert C."/>
        </authorList>
    </citation>
    <scope>NUCLEOTIDE SEQUENCE</scope>
    <source>
        <strain evidence="1">CGMCC 1.7086</strain>
    </source>
</reference>
<comment type="caution">
    <text evidence="1">The sequence shown here is derived from an EMBL/GenBank/DDBJ whole genome shotgun (WGS) entry which is preliminary data.</text>
</comment>
<dbReference type="AlphaFoldDB" id="A0A917Z5K6"/>
<reference evidence="1" key="2">
    <citation type="submission" date="2020-09" db="EMBL/GenBank/DDBJ databases">
        <authorList>
            <person name="Sun Q."/>
            <person name="Zhou Y."/>
        </authorList>
    </citation>
    <scope>NUCLEOTIDE SEQUENCE</scope>
    <source>
        <strain evidence="1">CGMCC 1.7086</strain>
    </source>
</reference>
<name>A0A917Z5K6_9ALTE</name>
<evidence type="ECO:0008006" key="3">
    <source>
        <dbReference type="Google" id="ProtNLM"/>
    </source>
</evidence>
<accession>A0A917Z5K6</accession>
<keyword evidence="2" id="KW-1185">Reference proteome</keyword>
<protein>
    <recommendedName>
        <fullName evidence="3">DUF1439 domain-containing protein</fullName>
    </recommendedName>
</protein>
<sequence>MQTGAYALPAHNLLTRIKYWWITLLIRLGRLKHFSLSPDELNNMLSANLPWPIPLILPAGKGTLQVMSASVRLPDNQFRLELFCDLKVDIGGVRLYQAHVLATLHGKPSYMRTQSSIRATQVSLTDLRLIQDDHLIFRSSATLLNRLMPEAIGGWLNASLDVFAGSLYKETKSYLDLYLSGNKQKVLDFHKPQIERQLIEQVNQGGLDYQLDHNLPDERLFARLGQNVKVEEGKLLFLFHS</sequence>
<dbReference type="EMBL" id="BMLS01000007">
    <property type="protein sequence ID" value="GGO73449.1"/>
    <property type="molecule type" value="Genomic_DNA"/>
</dbReference>